<dbReference type="NCBIfam" id="TIGR00005">
    <property type="entry name" value="rluA_subfam"/>
    <property type="match status" value="1"/>
</dbReference>
<dbReference type="KEGG" id="olu:OSTLU_10250"/>
<evidence type="ECO:0000313" key="5">
    <source>
        <dbReference type="EMBL" id="ABO97676.1"/>
    </source>
</evidence>
<dbReference type="GO" id="GO:0003723">
    <property type="term" value="F:RNA binding"/>
    <property type="evidence" value="ECO:0007669"/>
    <property type="project" value="InterPro"/>
</dbReference>
<evidence type="ECO:0000313" key="6">
    <source>
        <dbReference type="Proteomes" id="UP000001568"/>
    </source>
</evidence>
<keyword evidence="6" id="KW-1185">Reference proteome</keyword>
<name>A4S1L0_OSTLU</name>
<dbReference type="PANTHER" id="PTHR21600">
    <property type="entry name" value="MITOCHONDRIAL RNA PSEUDOURIDINE SYNTHASE"/>
    <property type="match status" value="1"/>
</dbReference>
<feature type="active site" evidence="2">
    <location>
        <position position="63"/>
    </location>
</feature>
<dbReference type="OrthoDB" id="418349at2759"/>
<dbReference type="Gramene" id="ABO97676">
    <property type="protein sequence ID" value="ABO97676"/>
    <property type="gene ID" value="OSTLU_10250"/>
</dbReference>
<dbReference type="CDD" id="cd02869">
    <property type="entry name" value="PseudoU_synth_RluA_like"/>
    <property type="match status" value="1"/>
</dbReference>
<dbReference type="EC" id="5.4.99.-" evidence="3"/>
<dbReference type="PANTHER" id="PTHR21600:SF87">
    <property type="entry name" value="RNA PSEUDOURIDYLATE SYNTHASE DOMAIN-CONTAINING PROTEIN 1"/>
    <property type="match status" value="1"/>
</dbReference>
<dbReference type="EMBL" id="CP000588">
    <property type="protein sequence ID" value="ABO97676.1"/>
    <property type="molecule type" value="Genomic_DNA"/>
</dbReference>
<dbReference type="eggNOG" id="KOG1919">
    <property type="taxonomic scope" value="Eukaryota"/>
</dbReference>
<feature type="domain" description="Pseudouridine synthase RsuA/RluA-like" evidence="4">
    <location>
        <begin position="21"/>
        <end position="176"/>
    </location>
</feature>
<dbReference type="Proteomes" id="UP000001568">
    <property type="component" value="Chromosome 8"/>
</dbReference>
<accession>A4S1L0</accession>
<evidence type="ECO:0000256" key="3">
    <source>
        <dbReference type="RuleBase" id="RU362028"/>
    </source>
</evidence>
<dbReference type="InterPro" id="IPR006225">
    <property type="entry name" value="PsdUridine_synth_RluC/D"/>
</dbReference>
<dbReference type="InterPro" id="IPR050188">
    <property type="entry name" value="RluA_PseudoU_synthase"/>
</dbReference>
<dbReference type="RefSeq" id="XP_001419383.1">
    <property type="nucleotide sequence ID" value="XM_001419346.1"/>
</dbReference>
<feature type="non-terminal residue" evidence="5">
    <location>
        <position position="1"/>
    </location>
</feature>
<dbReference type="GO" id="GO:0000455">
    <property type="term" value="P:enzyme-directed rRNA pseudouridine synthesis"/>
    <property type="evidence" value="ECO:0007669"/>
    <property type="project" value="TreeGrafter"/>
</dbReference>
<dbReference type="InterPro" id="IPR020103">
    <property type="entry name" value="PsdUridine_synth_cat_dom_sf"/>
</dbReference>
<dbReference type="GeneID" id="5003454"/>
<gene>
    <name evidence="5" type="ORF">OSTLU_10250</name>
</gene>
<comment type="catalytic activity">
    <reaction evidence="3">
        <text>a uridine in RNA = a pseudouridine in RNA</text>
        <dbReference type="Rhea" id="RHEA:48348"/>
        <dbReference type="Rhea" id="RHEA-COMP:12068"/>
        <dbReference type="Rhea" id="RHEA-COMP:12069"/>
        <dbReference type="ChEBI" id="CHEBI:65314"/>
        <dbReference type="ChEBI" id="CHEBI:65315"/>
    </reaction>
</comment>
<dbReference type="STRING" id="436017.A4S1L0"/>
<evidence type="ECO:0000259" key="4">
    <source>
        <dbReference type="Pfam" id="PF00849"/>
    </source>
</evidence>
<comment type="similarity">
    <text evidence="1 3">Belongs to the pseudouridine synthase RluA family.</text>
</comment>
<proteinExistence type="inferred from homology"/>
<dbReference type="AlphaFoldDB" id="A4S1L0"/>
<evidence type="ECO:0000256" key="1">
    <source>
        <dbReference type="ARBA" id="ARBA00010876"/>
    </source>
</evidence>
<feature type="non-terminal residue" evidence="5">
    <location>
        <position position="243"/>
    </location>
</feature>
<reference evidence="5 6" key="1">
    <citation type="journal article" date="2007" name="Proc. Natl. Acad. Sci. U.S.A.">
        <title>The tiny eukaryote Ostreococcus provides genomic insights into the paradox of plankton speciation.</title>
        <authorList>
            <person name="Palenik B."/>
            <person name="Grimwood J."/>
            <person name="Aerts A."/>
            <person name="Rouze P."/>
            <person name="Salamov A."/>
            <person name="Putnam N."/>
            <person name="Dupont C."/>
            <person name="Jorgensen R."/>
            <person name="Derelle E."/>
            <person name="Rombauts S."/>
            <person name="Zhou K."/>
            <person name="Otillar R."/>
            <person name="Merchant S.S."/>
            <person name="Podell S."/>
            <person name="Gaasterland T."/>
            <person name="Napoli C."/>
            <person name="Gendler K."/>
            <person name="Manuell A."/>
            <person name="Tai V."/>
            <person name="Vallon O."/>
            <person name="Piganeau G."/>
            <person name="Jancek S."/>
            <person name="Heijde M."/>
            <person name="Jabbari K."/>
            <person name="Bowler C."/>
            <person name="Lohr M."/>
            <person name="Robbens S."/>
            <person name="Werner G."/>
            <person name="Dubchak I."/>
            <person name="Pazour G.J."/>
            <person name="Ren Q."/>
            <person name="Paulsen I."/>
            <person name="Delwiche C."/>
            <person name="Schmutz J."/>
            <person name="Rokhsar D."/>
            <person name="Van de Peer Y."/>
            <person name="Moreau H."/>
            <person name="Grigoriev I.V."/>
        </authorList>
    </citation>
    <scope>NUCLEOTIDE SEQUENCE [LARGE SCALE GENOMIC DNA]</scope>
    <source>
        <strain evidence="5 6">CCE9901</strain>
    </source>
</reference>
<dbReference type="Gene3D" id="3.30.2350.10">
    <property type="entry name" value="Pseudouridine synthase"/>
    <property type="match status" value="1"/>
</dbReference>
<dbReference type="InterPro" id="IPR006145">
    <property type="entry name" value="PsdUridine_synth_RsuA/RluA"/>
</dbReference>
<dbReference type="SUPFAM" id="SSF55120">
    <property type="entry name" value="Pseudouridine synthase"/>
    <property type="match status" value="1"/>
</dbReference>
<evidence type="ECO:0000256" key="2">
    <source>
        <dbReference type="PIRSR" id="PIRSR606225-1"/>
    </source>
</evidence>
<sequence length="243" mass="26688">LAIELVRDETPLDVVFENDEFLVVNKPPNLRFHPNHRFEGNSLLSRALHHMDGATPYIVHRLDMDTSGVAVFVKKQHLVANVAGQFQEKTAKKTYLAVSVGVVPPDCGDSFIVDAPIGDHGIVQEARTVDFSGEGKDARTTCEIIARATPPAAVAALVRVTPLTGRTHQIRVHLAHAGLPIVSDALYGPHLRWKPYDDWGGALSIRRQALHAFNLELKHPETGESLTFQAKMPSDMRSVCDAL</sequence>
<dbReference type="Pfam" id="PF00849">
    <property type="entry name" value="PseudoU_synth_2"/>
    <property type="match status" value="1"/>
</dbReference>
<dbReference type="OMA" id="YAPEGCE"/>
<protein>
    <recommendedName>
        <fullName evidence="3">Pseudouridine synthase</fullName>
        <ecNumber evidence="3">5.4.99.-</ecNumber>
    </recommendedName>
</protein>
<dbReference type="GO" id="GO:0009982">
    <property type="term" value="F:pseudouridine synthase activity"/>
    <property type="evidence" value="ECO:0007669"/>
    <property type="project" value="InterPro"/>
</dbReference>
<organism evidence="5 6">
    <name type="scientific">Ostreococcus lucimarinus (strain CCE9901)</name>
    <dbReference type="NCBI Taxonomy" id="436017"/>
    <lineage>
        <taxon>Eukaryota</taxon>
        <taxon>Viridiplantae</taxon>
        <taxon>Chlorophyta</taxon>
        <taxon>Mamiellophyceae</taxon>
        <taxon>Mamiellales</taxon>
        <taxon>Bathycoccaceae</taxon>
        <taxon>Ostreococcus</taxon>
    </lineage>
</organism>
<comment type="function">
    <text evidence="3">Responsible for synthesis of pseudouridine from uracil.</text>
</comment>
<keyword evidence="3" id="KW-0413">Isomerase</keyword>
<dbReference type="HOGENOM" id="CLU_016902_11_3_1"/>